<evidence type="ECO:0000313" key="2">
    <source>
        <dbReference type="EMBL" id="QEK52178.1"/>
    </source>
</evidence>
<keyword evidence="3" id="KW-1185">Reference proteome</keyword>
<dbReference type="InterPro" id="IPR025634">
    <property type="entry name" value="DUF4292"/>
</dbReference>
<organism evidence="2 3">
    <name type="scientific">Pedobacter aquae</name>
    <dbReference type="NCBI Taxonomy" id="2605747"/>
    <lineage>
        <taxon>Bacteria</taxon>
        <taxon>Pseudomonadati</taxon>
        <taxon>Bacteroidota</taxon>
        <taxon>Sphingobacteriia</taxon>
        <taxon>Sphingobacteriales</taxon>
        <taxon>Sphingobacteriaceae</taxon>
        <taxon>Pedobacter</taxon>
    </lineage>
</organism>
<dbReference type="AlphaFoldDB" id="A0A5C0VHL9"/>
<proteinExistence type="predicted"/>
<name>A0A5C0VHL9_9SPHI</name>
<protein>
    <submittedName>
        <fullName evidence="2">DUF4292 domain-containing protein</fullName>
    </submittedName>
</protein>
<feature type="chain" id="PRO_5022810889" evidence="1">
    <location>
        <begin position="24"/>
        <end position="260"/>
    </location>
</feature>
<dbReference type="EMBL" id="CP043329">
    <property type="protein sequence ID" value="QEK52178.1"/>
    <property type="molecule type" value="Genomic_DNA"/>
</dbReference>
<accession>A0A5C0VHL9</accession>
<evidence type="ECO:0000256" key="1">
    <source>
        <dbReference type="SAM" id="SignalP"/>
    </source>
</evidence>
<dbReference type="PROSITE" id="PS51257">
    <property type="entry name" value="PROKAR_LIPOPROTEIN"/>
    <property type="match status" value="1"/>
</dbReference>
<dbReference type="RefSeq" id="WP_149075000.1">
    <property type="nucleotide sequence ID" value="NZ_CP043329.1"/>
</dbReference>
<gene>
    <name evidence="2" type="ORF">FYC62_11445</name>
</gene>
<dbReference type="Pfam" id="PF14125">
    <property type="entry name" value="DUF4292"/>
    <property type="match status" value="1"/>
</dbReference>
<feature type="signal peptide" evidence="1">
    <location>
        <begin position="1"/>
        <end position="23"/>
    </location>
</feature>
<dbReference type="KEGG" id="pej:FYC62_11445"/>
<dbReference type="Gene3D" id="2.50.20.10">
    <property type="entry name" value="Lipoprotein localisation LolA/LolB/LppX"/>
    <property type="match status" value="1"/>
</dbReference>
<keyword evidence="1" id="KW-0732">Signal</keyword>
<evidence type="ECO:0000313" key="3">
    <source>
        <dbReference type="Proteomes" id="UP000323653"/>
    </source>
</evidence>
<dbReference type="Proteomes" id="UP000323653">
    <property type="component" value="Chromosome"/>
</dbReference>
<sequence length="260" mass="29584">MKANILNNIFLMLIALFFTTACSTKRIVSNTGTVAVEKKVKFSLSDIKKKGFSFETLAAKAKASIDIAGKNQDLNLNLRIKKGQIIWLSVTAFAGVEVARLYVTPDSVKLINRLNSEYVLKPFNFIHRYTSSAISYQELEALFIGNTLPFALVNGSSKITEENKLFYLAGNYENLHFKHQFNEVLQLLKLELKDTLAEQKLEASYQDYRPLSGKDFPYQISLSSSIENQKVSLNLNYQTVQVQVQQDYPFNIPKRYTLIE</sequence>
<reference evidence="2 3" key="1">
    <citation type="submission" date="2019-08" db="EMBL/GenBank/DDBJ databases">
        <title>Pedobacter sp. nov., isolated from Han river, South Korea.</title>
        <authorList>
            <person name="Lee D.-H."/>
            <person name="Kim Y.-S."/>
            <person name="Hwang E.-M."/>
            <person name="Le Tran T.C."/>
            <person name="Cha C.-J."/>
        </authorList>
    </citation>
    <scope>NUCLEOTIDE SEQUENCE [LARGE SCALE GENOMIC DNA]</scope>
    <source>
        <strain evidence="2 3">CJ43</strain>
    </source>
</reference>